<protein>
    <submittedName>
        <fullName evidence="2">Uncharacterized protein</fullName>
    </submittedName>
</protein>
<feature type="region of interest" description="Disordered" evidence="1">
    <location>
        <begin position="785"/>
        <end position="808"/>
    </location>
</feature>
<feature type="compositionally biased region" description="Polar residues" evidence="1">
    <location>
        <begin position="956"/>
        <end position="965"/>
    </location>
</feature>
<feature type="compositionally biased region" description="Acidic residues" evidence="1">
    <location>
        <begin position="796"/>
        <end position="808"/>
    </location>
</feature>
<reference evidence="2" key="1">
    <citation type="journal article" date="2020" name="Stud. Mycol.">
        <title>101 Dothideomycetes genomes: a test case for predicting lifestyles and emergence of pathogens.</title>
        <authorList>
            <person name="Haridas S."/>
            <person name="Albert R."/>
            <person name="Binder M."/>
            <person name="Bloem J."/>
            <person name="Labutti K."/>
            <person name="Salamov A."/>
            <person name="Andreopoulos B."/>
            <person name="Baker S."/>
            <person name="Barry K."/>
            <person name="Bills G."/>
            <person name="Bluhm B."/>
            <person name="Cannon C."/>
            <person name="Castanera R."/>
            <person name="Culley D."/>
            <person name="Daum C."/>
            <person name="Ezra D."/>
            <person name="Gonzalez J."/>
            <person name="Henrissat B."/>
            <person name="Kuo A."/>
            <person name="Liang C."/>
            <person name="Lipzen A."/>
            <person name="Lutzoni F."/>
            <person name="Magnuson J."/>
            <person name="Mondo S."/>
            <person name="Nolan M."/>
            <person name="Ohm R."/>
            <person name="Pangilinan J."/>
            <person name="Park H.-J."/>
            <person name="Ramirez L."/>
            <person name="Alfaro M."/>
            <person name="Sun H."/>
            <person name="Tritt A."/>
            <person name="Yoshinaga Y."/>
            <person name="Zwiers L.-H."/>
            <person name="Turgeon B."/>
            <person name="Goodwin S."/>
            <person name="Spatafora J."/>
            <person name="Crous P."/>
            <person name="Grigoriev I."/>
        </authorList>
    </citation>
    <scope>NUCLEOTIDE SEQUENCE</scope>
    <source>
        <strain evidence="2">CBS 473.64</strain>
    </source>
</reference>
<dbReference type="EMBL" id="MU006776">
    <property type="protein sequence ID" value="KAF2646664.1"/>
    <property type="molecule type" value="Genomic_DNA"/>
</dbReference>
<evidence type="ECO:0000313" key="3">
    <source>
        <dbReference type="Proteomes" id="UP000799753"/>
    </source>
</evidence>
<organism evidence="2 3">
    <name type="scientific">Massarina eburnea CBS 473.64</name>
    <dbReference type="NCBI Taxonomy" id="1395130"/>
    <lineage>
        <taxon>Eukaryota</taxon>
        <taxon>Fungi</taxon>
        <taxon>Dikarya</taxon>
        <taxon>Ascomycota</taxon>
        <taxon>Pezizomycotina</taxon>
        <taxon>Dothideomycetes</taxon>
        <taxon>Pleosporomycetidae</taxon>
        <taxon>Pleosporales</taxon>
        <taxon>Massarineae</taxon>
        <taxon>Massarinaceae</taxon>
        <taxon>Massarina</taxon>
    </lineage>
</organism>
<keyword evidence="3" id="KW-1185">Reference proteome</keyword>
<feature type="compositionally biased region" description="Polar residues" evidence="1">
    <location>
        <begin position="914"/>
        <end position="929"/>
    </location>
</feature>
<gene>
    <name evidence="2" type="ORF">P280DRAFT_464860</name>
</gene>
<sequence>MLVIGERMFALRPTDHTILDLLRDRTAQACNLPTGRIFYFAIPIPKEALHAISSDSLRQLHCHVEGNRNLLHRILGYENSRSVADALTNIEEELLARENADAKPIRMPTCIGDFIEEELVGTDVYDNLAVWINNGLKSSPPFPYEDFTPEAISSIDVNLYRCDGVVVRGKLRSRTMEDPSFNHYWRKIDSLSTSEKSHYLQGVFDIMPDLENGSGWMLVPGPAHPDRIDYLAMREAMGWPDVGPPSHSVTISPSELESPHLQDAHPSMGGFRRFGNDTYESNPNYSLIDSPTMRRGSRDDMMDTRDYSQESLHSEMGYPTTVQSSDDNALQSPIPQEGHHLFDYWSDRVSLLMSFVAKIHPAEKALLDIGDLHIVKDRYSDTGYRLTTLHEPKEKILSRLEWYTILGDYNLELGIEDSDDDIFEEYLEAKSDDELPQLFWSILDMGYGPRRTIRTIPRRIRKLPGYHSYPTITTLEEFRKYFFETNSTADYSTWRGTMTDAELDEFFHTICGPHPSPRFGDYGSPGSLCDCWYGKEMSVNDDSDSEAFQDQNYDGYFKEPTPLGGTSLLKAASAHRTSDRERIQMFTDFAGCEEKFEHYLSNIGISIGDAEQHNLFGGCTSATSGMRWILSATEEDYDSSWRKMLDLKPANGIATSLYFLQQDDLLKGMSKAMLFLYCNGCVEIGSSLYGSGRRFYIEMAVSLREFNHAMNHYRRIMGIATDAYDNTEDADTYDLGNIMINPQEFLSGPELGLHLNGELEIFWDRFWWQYRLQYVDVDFDDQNTIDSNDDDRVTEESSVDDEEEEEEEDSLQTFIETLTDFELDALCNGLLKVEQDGSDLGWRLVTTYIPESPSDLLVKEDEEQGAFVSFDTFLDTLTNSDIDLMLDGKATVEPNESKNGWHLVRRDDKEGTSYVGNLSPTNPDAASNKENTDKIRTSRKATGKQPAARREYLKPSYSSCDSSLC</sequence>
<dbReference type="Proteomes" id="UP000799753">
    <property type="component" value="Unassembled WGS sequence"/>
</dbReference>
<dbReference type="OrthoDB" id="10468716at2759"/>
<proteinExistence type="predicted"/>
<feature type="region of interest" description="Disordered" evidence="1">
    <location>
        <begin position="911"/>
        <end position="965"/>
    </location>
</feature>
<evidence type="ECO:0000256" key="1">
    <source>
        <dbReference type="SAM" id="MobiDB-lite"/>
    </source>
</evidence>
<dbReference type="AlphaFoldDB" id="A0A6A6SKD2"/>
<name>A0A6A6SKD2_9PLEO</name>
<accession>A0A6A6SKD2</accession>
<evidence type="ECO:0000313" key="2">
    <source>
        <dbReference type="EMBL" id="KAF2646664.1"/>
    </source>
</evidence>